<dbReference type="PANTHER" id="PTHR43077">
    <property type="entry name" value="TRANSPORT PERMEASE YVFS-RELATED"/>
    <property type="match status" value="1"/>
</dbReference>
<evidence type="ECO:0000313" key="11">
    <source>
        <dbReference type="Proteomes" id="UP001205910"/>
    </source>
</evidence>
<evidence type="ECO:0000256" key="2">
    <source>
        <dbReference type="ARBA" id="ARBA00022692"/>
    </source>
</evidence>
<dbReference type="EMBL" id="LS483400">
    <property type="protein sequence ID" value="SQG49933.1"/>
    <property type="molecule type" value="Genomic_DNA"/>
</dbReference>
<feature type="transmembrane region" description="Helical" evidence="6">
    <location>
        <begin position="224"/>
        <end position="245"/>
    </location>
</feature>
<dbReference type="RefSeq" id="WP_013912132.1">
    <property type="nucleotide sequence ID" value="NZ_AP019662.1"/>
</dbReference>
<protein>
    <submittedName>
        <fullName evidence="8">ABC transporter</fullName>
    </submittedName>
    <submittedName>
        <fullName evidence="9">Transport permease yvfS</fullName>
    </submittedName>
</protein>
<accession>A0ABD0BGK8</accession>
<evidence type="ECO:0000256" key="4">
    <source>
        <dbReference type="ARBA" id="ARBA00023136"/>
    </source>
</evidence>
<dbReference type="PANTHER" id="PTHR43077:SF11">
    <property type="entry name" value="TRANSPORT PERMEASE YVFS-RELATED"/>
    <property type="match status" value="1"/>
</dbReference>
<evidence type="ECO:0000313" key="10">
    <source>
        <dbReference type="Proteomes" id="UP000248741"/>
    </source>
</evidence>
<dbReference type="Proteomes" id="UP001205910">
    <property type="component" value="Unassembled WGS sequence"/>
</dbReference>
<evidence type="ECO:0000313" key="9">
    <source>
        <dbReference type="EMBL" id="SQG49933.1"/>
    </source>
</evidence>
<dbReference type="InterPro" id="IPR013525">
    <property type="entry name" value="ABC2_TM"/>
</dbReference>
<organism evidence="8 11">
    <name type="scientific">Corynebacterium ulcerans</name>
    <dbReference type="NCBI Taxonomy" id="65058"/>
    <lineage>
        <taxon>Bacteria</taxon>
        <taxon>Bacillati</taxon>
        <taxon>Actinomycetota</taxon>
        <taxon>Actinomycetes</taxon>
        <taxon>Mycobacteriales</taxon>
        <taxon>Corynebacteriaceae</taxon>
        <taxon>Corynebacterium</taxon>
    </lineage>
</organism>
<dbReference type="PIRSF" id="PIRSF006648">
    <property type="entry name" value="DrrB"/>
    <property type="match status" value="1"/>
</dbReference>
<feature type="transmembrane region" description="Helical" evidence="6">
    <location>
        <begin position="52"/>
        <end position="76"/>
    </location>
</feature>
<evidence type="ECO:0000256" key="3">
    <source>
        <dbReference type="ARBA" id="ARBA00022989"/>
    </source>
</evidence>
<dbReference type="Proteomes" id="UP000248741">
    <property type="component" value="Chromosome 1"/>
</dbReference>
<keyword evidence="4 6" id="KW-0472">Membrane</keyword>
<reference evidence="8 11" key="2">
    <citation type="submission" date="2021-11" db="EMBL/GenBank/DDBJ databases">
        <title>Whole genome sequences of diphtheriae toxin producing Corynebacterium ulcerans isolates from cats in Osaka, Japan.</title>
        <authorList>
            <person name="Umeda K."/>
            <person name="Hirai Y."/>
        </authorList>
    </citation>
    <scope>NUCLEOTIDE SEQUENCE [LARGE SCALE GENOMIC DNA]</scope>
    <source>
        <strain evidence="8 11">12109B-1</strain>
    </source>
</reference>
<dbReference type="AlphaFoldDB" id="A0ABD0BGK8"/>
<proteinExistence type="predicted"/>
<dbReference type="EMBL" id="BQFK01000003">
    <property type="protein sequence ID" value="GJJ43158.1"/>
    <property type="molecule type" value="Genomic_DNA"/>
</dbReference>
<evidence type="ECO:0000313" key="8">
    <source>
        <dbReference type="EMBL" id="GJJ43158.1"/>
    </source>
</evidence>
<evidence type="ECO:0000259" key="7">
    <source>
        <dbReference type="Pfam" id="PF01061"/>
    </source>
</evidence>
<gene>
    <name evidence="8" type="ORF">CULCOIPH005_13470</name>
    <name evidence="9" type="ORF">NCTC7908_00161</name>
</gene>
<dbReference type="GO" id="GO:0046677">
    <property type="term" value="P:response to antibiotic"/>
    <property type="evidence" value="ECO:0007669"/>
    <property type="project" value="UniProtKB-KW"/>
</dbReference>
<sequence>MNIRFGLIDVKRIVRNPANLVFAILLPAGMYLLFGAIQGYGDANLGHGNVRAAIMASMASYGSVTVATTLAATSALEQEKGWGRQLAMTPLVGGKYLATKVLTVLIVSFVPVLVVYVIGALTSAQIEGDIRWGWAFLASWLTAVPFAFFGLGVALLIRGEAALSLASFGVLICAFLSNMFIPLSGVLLSISRFMPLYGVNKLARFPISGSEEAIANGAALSAPLWWAVANIAAWTVVFALFAFVASKRQQRR</sequence>
<feature type="domain" description="ABC-2 type transporter transmembrane" evidence="7">
    <location>
        <begin position="10"/>
        <end position="186"/>
    </location>
</feature>
<dbReference type="InterPro" id="IPR000412">
    <property type="entry name" value="ABC_2_transport"/>
</dbReference>
<feature type="transmembrane region" description="Helical" evidence="6">
    <location>
        <begin position="168"/>
        <end position="190"/>
    </location>
</feature>
<keyword evidence="2 6" id="KW-0812">Transmembrane</keyword>
<evidence type="ECO:0000256" key="1">
    <source>
        <dbReference type="ARBA" id="ARBA00004141"/>
    </source>
</evidence>
<feature type="transmembrane region" description="Helical" evidence="6">
    <location>
        <begin position="97"/>
        <end position="121"/>
    </location>
</feature>
<comment type="subcellular location">
    <subcellularLocation>
        <location evidence="1">Membrane</location>
        <topology evidence="1">Multi-pass membrane protein</topology>
    </subcellularLocation>
</comment>
<dbReference type="GO" id="GO:0016020">
    <property type="term" value="C:membrane"/>
    <property type="evidence" value="ECO:0007669"/>
    <property type="project" value="UniProtKB-SubCell"/>
</dbReference>
<feature type="transmembrane region" description="Helical" evidence="6">
    <location>
        <begin position="133"/>
        <end position="156"/>
    </location>
</feature>
<reference evidence="9 10" key="1">
    <citation type="submission" date="2018-06" db="EMBL/GenBank/DDBJ databases">
        <authorList>
            <consortium name="Pathogen Informatics"/>
            <person name="Doyle S."/>
        </authorList>
    </citation>
    <scope>NUCLEOTIDE SEQUENCE [LARGE SCALE GENOMIC DNA]</scope>
    <source>
        <strain evidence="9 10">NCTC7908</strain>
    </source>
</reference>
<evidence type="ECO:0000256" key="5">
    <source>
        <dbReference type="ARBA" id="ARBA00023251"/>
    </source>
</evidence>
<keyword evidence="3 6" id="KW-1133">Transmembrane helix</keyword>
<name>A0ABD0BGK8_CORUL</name>
<keyword evidence="5" id="KW-0046">Antibiotic resistance</keyword>
<dbReference type="Pfam" id="PF01061">
    <property type="entry name" value="ABC2_membrane"/>
    <property type="match status" value="1"/>
</dbReference>
<dbReference type="InterPro" id="IPR051328">
    <property type="entry name" value="T7SS_ABC-Transporter"/>
</dbReference>
<feature type="transmembrane region" description="Helical" evidence="6">
    <location>
        <begin position="20"/>
        <end position="40"/>
    </location>
</feature>
<evidence type="ECO:0000256" key="6">
    <source>
        <dbReference type="SAM" id="Phobius"/>
    </source>
</evidence>